<dbReference type="GO" id="GO:0005840">
    <property type="term" value="C:ribosome"/>
    <property type="evidence" value="ECO:0007669"/>
    <property type="project" value="UniProtKB-KW"/>
</dbReference>
<dbReference type="InterPro" id="IPR001790">
    <property type="entry name" value="Ribosomal_uL10"/>
</dbReference>
<evidence type="ECO:0000256" key="3">
    <source>
        <dbReference type="ARBA" id="ARBA00023274"/>
    </source>
</evidence>
<comment type="similarity">
    <text evidence="1 5">Belongs to the universal ribosomal protein uL10 family.</text>
</comment>
<keyword evidence="3 5" id="KW-0687">Ribonucleoprotein</keyword>
<dbReference type="AlphaFoldDB" id="A0A2H0U9J0"/>
<dbReference type="GO" id="GO:1990904">
    <property type="term" value="C:ribonucleoprotein complex"/>
    <property type="evidence" value="ECO:0007669"/>
    <property type="project" value="UniProtKB-KW"/>
</dbReference>
<gene>
    <name evidence="5 6" type="primary">rplJ</name>
    <name evidence="6" type="ORF">COU19_02195</name>
</gene>
<keyword evidence="2 5" id="KW-0689">Ribosomal protein</keyword>
<dbReference type="InterPro" id="IPR022973">
    <property type="entry name" value="Ribosomal_uL10_bac"/>
</dbReference>
<dbReference type="HAMAP" id="MF_00362">
    <property type="entry name" value="Ribosomal_uL10"/>
    <property type="match status" value="1"/>
</dbReference>
<evidence type="ECO:0000256" key="1">
    <source>
        <dbReference type="ARBA" id="ARBA00008889"/>
    </source>
</evidence>
<dbReference type="PANTHER" id="PTHR11560">
    <property type="entry name" value="39S RIBOSOMAL PROTEIN L10, MITOCHONDRIAL"/>
    <property type="match status" value="1"/>
</dbReference>
<dbReference type="SUPFAM" id="SSF160369">
    <property type="entry name" value="Ribosomal protein L10-like"/>
    <property type="match status" value="1"/>
</dbReference>
<keyword evidence="5" id="KW-0694">RNA-binding</keyword>
<evidence type="ECO:0000256" key="2">
    <source>
        <dbReference type="ARBA" id="ARBA00022980"/>
    </source>
</evidence>
<dbReference type="EMBL" id="PFBL01000020">
    <property type="protein sequence ID" value="PIR83081.1"/>
    <property type="molecule type" value="Genomic_DNA"/>
</dbReference>
<evidence type="ECO:0000313" key="6">
    <source>
        <dbReference type="EMBL" id="PIR83081.1"/>
    </source>
</evidence>
<dbReference type="InterPro" id="IPR047865">
    <property type="entry name" value="Ribosomal_uL10_bac_type"/>
</dbReference>
<dbReference type="NCBIfam" id="NF000955">
    <property type="entry name" value="PRK00099.1-1"/>
    <property type="match status" value="1"/>
</dbReference>
<dbReference type="Proteomes" id="UP000230179">
    <property type="component" value="Unassembled WGS sequence"/>
</dbReference>
<dbReference type="Pfam" id="PF00466">
    <property type="entry name" value="Ribosomal_L10"/>
    <property type="match status" value="1"/>
</dbReference>
<sequence>MAISKDKKSEILAKLASAFSEATAVSFVGFSKLTVADASKLRKELAEAGVRYFVAKKTLIRKALEERGFTGDVPELPGEVAVAWTVDEVTAPARGIYDYGKKLKGALSLLGGVFDGAFVDKEAMTAIATIPPVPVLRGMFVNVLNSPIQGFVTALDKIRETKTA</sequence>
<comment type="subunit">
    <text evidence="5">Part of the ribosomal stalk of the 50S ribosomal subunit. The N-terminus interacts with L11 and the large rRNA to form the base of the stalk. The C-terminus forms an elongated spine to which L12 dimers bind in a sequential fashion forming a multimeric L10(L12)X complex.</text>
</comment>
<comment type="caution">
    <text evidence="6">The sequence shown here is derived from an EMBL/GenBank/DDBJ whole genome shotgun (WGS) entry which is preliminary data.</text>
</comment>
<dbReference type="GO" id="GO:0070180">
    <property type="term" value="F:large ribosomal subunit rRNA binding"/>
    <property type="evidence" value="ECO:0007669"/>
    <property type="project" value="UniProtKB-UniRule"/>
</dbReference>
<reference evidence="7" key="1">
    <citation type="submission" date="2017-09" db="EMBL/GenBank/DDBJ databases">
        <title>Depth-based differentiation of microbial function through sediment-hosted aquifers and enrichment of novel symbionts in the deep terrestrial subsurface.</title>
        <authorList>
            <person name="Probst A.J."/>
            <person name="Ladd B."/>
            <person name="Jarett J.K."/>
            <person name="Geller-Mcgrath D.E."/>
            <person name="Sieber C.M.K."/>
            <person name="Emerson J.B."/>
            <person name="Anantharaman K."/>
            <person name="Thomas B.C."/>
            <person name="Malmstrom R."/>
            <person name="Stieglmeier M."/>
            <person name="Klingl A."/>
            <person name="Woyke T."/>
            <person name="Ryan C.M."/>
            <person name="Banfield J.F."/>
        </authorList>
    </citation>
    <scope>NUCLEOTIDE SEQUENCE [LARGE SCALE GENOMIC DNA]</scope>
</reference>
<evidence type="ECO:0000313" key="7">
    <source>
        <dbReference type="Proteomes" id="UP000230179"/>
    </source>
</evidence>
<evidence type="ECO:0000256" key="4">
    <source>
        <dbReference type="ARBA" id="ARBA00035202"/>
    </source>
</evidence>
<accession>A0A2H0U9J0</accession>
<organism evidence="6 7">
    <name type="scientific">Candidatus Kaiserbacteria bacterium CG10_big_fil_rev_8_21_14_0_10_56_12</name>
    <dbReference type="NCBI Taxonomy" id="1974611"/>
    <lineage>
        <taxon>Bacteria</taxon>
        <taxon>Candidatus Kaiseribacteriota</taxon>
    </lineage>
</organism>
<name>A0A2H0U9J0_9BACT</name>
<dbReference type="Gene3D" id="3.30.70.1730">
    <property type="match status" value="1"/>
</dbReference>
<dbReference type="GO" id="GO:0006412">
    <property type="term" value="P:translation"/>
    <property type="evidence" value="ECO:0007669"/>
    <property type="project" value="UniProtKB-UniRule"/>
</dbReference>
<evidence type="ECO:0000256" key="5">
    <source>
        <dbReference type="HAMAP-Rule" id="MF_00362"/>
    </source>
</evidence>
<comment type="function">
    <text evidence="5">Forms part of the ribosomal stalk, playing a central role in the interaction of the ribosome with GTP-bound translation factors.</text>
</comment>
<dbReference type="CDD" id="cd05797">
    <property type="entry name" value="Ribosomal_L10"/>
    <property type="match status" value="1"/>
</dbReference>
<proteinExistence type="inferred from homology"/>
<keyword evidence="5" id="KW-0699">rRNA-binding</keyword>
<protein>
    <recommendedName>
        <fullName evidence="4 5">Large ribosomal subunit protein uL10</fullName>
    </recommendedName>
</protein>
<dbReference type="InterPro" id="IPR043141">
    <property type="entry name" value="Ribosomal_uL10-like_sf"/>
</dbReference>